<protein>
    <submittedName>
        <fullName evidence="6 7">Histidine kinase</fullName>
    </submittedName>
</protein>
<dbReference type="SUPFAM" id="SSF55874">
    <property type="entry name" value="ATPase domain of HSP90 chaperone/DNA topoisomerase II/histidine kinase"/>
    <property type="match status" value="1"/>
</dbReference>
<keyword evidence="4" id="KW-0472">Membrane</keyword>
<feature type="domain" description="Histidine kinase" evidence="5">
    <location>
        <begin position="326"/>
        <end position="522"/>
    </location>
</feature>
<dbReference type="Pfam" id="PF02518">
    <property type="entry name" value="HATPase_c"/>
    <property type="match status" value="1"/>
</dbReference>
<feature type="transmembrane region" description="Helical" evidence="4">
    <location>
        <begin position="216"/>
        <end position="235"/>
    </location>
</feature>
<dbReference type="PROSITE" id="PS50109">
    <property type="entry name" value="HIS_KIN"/>
    <property type="match status" value="1"/>
</dbReference>
<dbReference type="EMBL" id="JAWXXX010000001">
    <property type="protein sequence ID" value="MDX5892410.1"/>
    <property type="molecule type" value="Genomic_DNA"/>
</dbReference>
<dbReference type="Pfam" id="PF07730">
    <property type="entry name" value="HisKA_3"/>
    <property type="match status" value="1"/>
</dbReference>
<dbReference type="AlphaFoldDB" id="A0A023X6C0"/>
<keyword evidence="1" id="KW-0808">Transferase</keyword>
<dbReference type="HOGENOM" id="CLU_517667_0_0_11"/>
<evidence type="ECO:0000256" key="2">
    <source>
        <dbReference type="ARBA" id="ARBA00022777"/>
    </source>
</evidence>
<feature type="transmembrane region" description="Helical" evidence="4">
    <location>
        <begin position="33"/>
        <end position="54"/>
    </location>
</feature>
<dbReference type="InterPro" id="IPR003594">
    <property type="entry name" value="HATPase_dom"/>
</dbReference>
<dbReference type="PANTHER" id="PTHR24421">
    <property type="entry name" value="NITRATE/NITRITE SENSOR PROTEIN NARX-RELATED"/>
    <property type="match status" value="1"/>
</dbReference>
<dbReference type="EMBL" id="CP007514">
    <property type="protein sequence ID" value="AHY47771.1"/>
    <property type="molecule type" value="Genomic_DNA"/>
</dbReference>
<dbReference type="STRING" id="42256.RradSPS_2488"/>
<dbReference type="InterPro" id="IPR050482">
    <property type="entry name" value="Sensor_HK_TwoCompSys"/>
</dbReference>
<dbReference type="Gene3D" id="3.30.565.10">
    <property type="entry name" value="Histidine kinase-like ATPase, C-terminal domain"/>
    <property type="match status" value="1"/>
</dbReference>
<evidence type="ECO:0000256" key="4">
    <source>
        <dbReference type="SAM" id="Phobius"/>
    </source>
</evidence>
<dbReference type="Proteomes" id="UP001281130">
    <property type="component" value="Unassembled WGS sequence"/>
</dbReference>
<feature type="transmembrane region" description="Helical" evidence="4">
    <location>
        <begin position="282"/>
        <end position="303"/>
    </location>
</feature>
<evidence type="ECO:0000259" key="5">
    <source>
        <dbReference type="PROSITE" id="PS50109"/>
    </source>
</evidence>
<dbReference type="KEGG" id="rrd:RradSPS_2488"/>
<keyword evidence="8" id="KW-1185">Reference proteome</keyword>
<dbReference type="InterPro" id="IPR011712">
    <property type="entry name" value="Sig_transdc_His_kin_sub3_dim/P"/>
</dbReference>
<dbReference type="CDD" id="cd16917">
    <property type="entry name" value="HATPase_UhpB-NarQ-NarX-like"/>
    <property type="match status" value="1"/>
</dbReference>
<proteinExistence type="predicted"/>
<feature type="transmembrane region" description="Helical" evidence="4">
    <location>
        <begin position="116"/>
        <end position="140"/>
    </location>
</feature>
<feature type="transmembrane region" description="Helical" evidence="4">
    <location>
        <begin position="61"/>
        <end position="79"/>
    </location>
</feature>
<keyword evidence="4" id="KW-0812">Transmembrane</keyword>
<name>A0A023X6C0_RUBRA</name>
<keyword evidence="2 6" id="KW-0418">Kinase</keyword>
<sequence length="526" mass="56095">MPGAALVFGAGALAAVALPGTGSGFSGQDLAVAAVYVPVVLFCSWALVSATVTASGAGRKFWGLLGAGVLLYFAGSPLWSPFRAEGSWATTALYAASVALLFGALFLALRRFSRRVGYVAWLDALGVALSVGMLLSYFFLTPAELAGNTSGWREGLVAFSAPVASVGLLYLSLLLLGVDGSPAFSGPLALGFLALFVAEGAFLLTSSLAGTGEPRLWQQLLWISGPFLVALAARRSSPAAFEGSVLELGVGPGKQAAFWFGPLSPAVHFIVVLGWAASNPPVPGYLAAGGAAFALYCGMRFALYSRAVHRLRLQRDRAVGRLEQGRISEELHDTLKQNVYGAALLLETYRKVRQRPGAEEEAQRLLEQAVSTSREAAHQVGRSVEEMRARSTEGMDLIGLLRERLAETHEQHGIRTQEDLEADPALLDPDQRAAAYRIASEALWNVARHSGARNVRLQTRLVGFDFILTVRDDGRGLPTEDARPGLGIPLMRERARSARGELIIFSNSGGGTTVLARFDTRPDRDS</sequence>
<dbReference type="GO" id="GO:0000155">
    <property type="term" value="F:phosphorelay sensor kinase activity"/>
    <property type="evidence" value="ECO:0007669"/>
    <property type="project" value="InterPro"/>
</dbReference>
<keyword evidence="4" id="KW-1133">Transmembrane helix</keyword>
<evidence type="ECO:0000313" key="6">
    <source>
        <dbReference type="EMBL" id="AHY47771.1"/>
    </source>
</evidence>
<dbReference type="OrthoDB" id="144293at2"/>
<feature type="transmembrane region" description="Helical" evidence="4">
    <location>
        <begin position="91"/>
        <end position="109"/>
    </location>
</feature>
<organism evidence="6 8">
    <name type="scientific">Rubrobacter radiotolerans</name>
    <name type="common">Arthrobacter radiotolerans</name>
    <dbReference type="NCBI Taxonomy" id="42256"/>
    <lineage>
        <taxon>Bacteria</taxon>
        <taxon>Bacillati</taxon>
        <taxon>Actinomycetota</taxon>
        <taxon>Rubrobacteria</taxon>
        <taxon>Rubrobacterales</taxon>
        <taxon>Rubrobacteraceae</taxon>
        <taxon>Rubrobacter</taxon>
    </lineage>
</organism>
<evidence type="ECO:0000256" key="1">
    <source>
        <dbReference type="ARBA" id="ARBA00022679"/>
    </source>
</evidence>
<feature type="transmembrane region" description="Helical" evidence="4">
    <location>
        <begin position="155"/>
        <end position="176"/>
    </location>
</feature>
<reference evidence="7" key="2">
    <citation type="submission" date="2023-11" db="EMBL/GenBank/DDBJ databases">
        <title>MicrobeMod: A computational toolkit for identifying prokaryotic methylation and restriction-modification with nanopore sequencing.</title>
        <authorList>
            <person name="Crits-Christoph A."/>
            <person name="Kang S.C."/>
            <person name="Lee H."/>
            <person name="Ostrov N."/>
        </authorList>
    </citation>
    <scope>NUCLEOTIDE SEQUENCE</scope>
    <source>
        <strain evidence="7">ATCC 51242</strain>
    </source>
</reference>
<keyword evidence="3" id="KW-0902">Two-component regulatory system</keyword>
<gene>
    <name evidence="6" type="ORF">RradSPS_2488</name>
    <name evidence="7" type="ORF">SIL72_00070</name>
</gene>
<dbReference type="GO" id="GO:0046983">
    <property type="term" value="F:protein dimerization activity"/>
    <property type="evidence" value="ECO:0007669"/>
    <property type="project" value="InterPro"/>
</dbReference>
<feature type="transmembrane region" description="Helical" evidence="4">
    <location>
        <begin position="188"/>
        <end position="210"/>
    </location>
</feature>
<feature type="transmembrane region" description="Helical" evidence="4">
    <location>
        <begin position="256"/>
        <end position="276"/>
    </location>
</feature>
<dbReference type="InterPro" id="IPR036890">
    <property type="entry name" value="HATPase_C_sf"/>
</dbReference>
<dbReference type="GO" id="GO:0016020">
    <property type="term" value="C:membrane"/>
    <property type="evidence" value="ECO:0007669"/>
    <property type="project" value="InterPro"/>
</dbReference>
<evidence type="ECO:0000313" key="8">
    <source>
        <dbReference type="Proteomes" id="UP000025229"/>
    </source>
</evidence>
<dbReference type="Proteomes" id="UP000025229">
    <property type="component" value="Chromosome"/>
</dbReference>
<reference evidence="6 8" key="1">
    <citation type="submission" date="2014-03" db="EMBL/GenBank/DDBJ databases">
        <title>Complete genome sequence of the Radio-Resistant Rubrobacter radiotolerans RSPS-4.</title>
        <authorList>
            <person name="Egas C.C."/>
            <person name="Barroso C.C."/>
            <person name="Froufe H.J.C."/>
            <person name="Pacheco J.J."/>
            <person name="Albuquerque L.L."/>
            <person name="da Costa M.M.S."/>
        </authorList>
    </citation>
    <scope>NUCLEOTIDE SEQUENCE [LARGE SCALE GENOMIC DNA]</scope>
    <source>
        <strain evidence="6 8">RSPS-4</strain>
    </source>
</reference>
<evidence type="ECO:0000256" key="3">
    <source>
        <dbReference type="ARBA" id="ARBA00023012"/>
    </source>
</evidence>
<dbReference type="RefSeq" id="WP_038683061.1">
    <property type="nucleotide sequence ID" value="NZ_CP007514.1"/>
</dbReference>
<dbReference type="eggNOG" id="COG4585">
    <property type="taxonomic scope" value="Bacteria"/>
</dbReference>
<accession>A0A023X6C0</accession>
<dbReference type="InterPro" id="IPR005467">
    <property type="entry name" value="His_kinase_dom"/>
</dbReference>
<evidence type="ECO:0000313" key="7">
    <source>
        <dbReference type="EMBL" id="MDX5892410.1"/>
    </source>
</evidence>
<dbReference type="Gene3D" id="1.20.5.1930">
    <property type="match status" value="1"/>
</dbReference>